<dbReference type="Pfam" id="PF03640">
    <property type="entry name" value="Lipoprotein_15"/>
    <property type="match status" value="2"/>
</dbReference>
<keyword evidence="2" id="KW-0732">Signal</keyword>
<evidence type="ECO:0008006" key="5">
    <source>
        <dbReference type="Google" id="ProtNLM"/>
    </source>
</evidence>
<accession>A0ABP5SEI7</accession>
<organism evidence="3 4">
    <name type="scientific">Dactylosporangium salmoneum</name>
    <dbReference type="NCBI Taxonomy" id="53361"/>
    <lineage>
        <taxon>Bacteria</taxon>
        <taxon>Bacillati</taxon>
        <taxon>Actinomycetota</taxon>
        <taxon>Actinomycetes</taxon>
        <taxon>Micromonosporales</taxon>
        <taxon>Micromonosporaceae</taxon>
        <taxon>Dactylosporangium</taxon>
    </lineage>
</organism>
<keyword evidence="4" id="KW-1185">Reference proteome</keyword>
<dbReference type="Proteomes" id="UP001501444">
    <property type="component" value="Unassembled WGS sequence"/>
</dbReference>
<dbReference type="InterPro" id="IPR005297">
    <property type="entry name" value="Lipoprotein_repeat"/>
</dbReference>
<gene>
    <name evidence="3" type="ORF">GCM10010170_006910</name>
</gene>
<name>A0ABP5SEI7_9ACTN</name>
<feature type="signal peptide" evidence="2">
    <location>
        <begin position="1"/>
        <end position="21"/>
    </location>
</feature>
<reference evidence="4" key="1">
    <citation type="journal article" date="2019" name="Int. J. Syst. Evol. Microbiol.">
        <title>The Global Catalogue of Microorganisms (GCM) 10K type strain sequencing project: providing services to taxonomists for standard genome sequencing and annotation.</title>
        <authorList>
            <consortium name="The Broad Institute Genomics Platform"/>
            <consortium name="The Broad Institute Genome Sequencing Center for Infectious Disease"/>
            <person name="Wu L."/>
            <person name="Ma J."/>
        </authorList>
    </citation>
    <scope>NUCLEOTIDE SEQUENCE [LARGE SCALE GENOMIC DNA]</scope>
    <source>
        <strain evidence="4">JCM 3272</strain>
    </source>
</reference>
<dbReference type="PANTHER" id="PTHR39335:SF1">
    <property type="entry name" value="BLL4220 PROTEIN"/>
    <property type="match status" value="1"/>
</dbReference>
<comment type="caution">
    <text evidence="3">The sequence shown here is derived from an EMBL/GenBank/DDBJ whole genome shotgun (WGS) entry which is preliminary data.</text>
</comment>
<dbReference type="RefSeq" id="WP_344610717.1">
    <property type="nucleotide sequence ID" value="NZ_BAAARV010000005.1"/>
</dbReference>
<protein>
    <recommendedName>
        <fullName evidence="5">Lipoprotein with Yx(FWY)xxD motif</fullName>
    </recommendedName>
</protein>
<evidence type="ECO:0000256" key="2">
    <source>
        <dbReference type="SAM" id="SignalP"/>
    </source>
</evidence>
<feature type="chain" id="PRO_5047200778" description="Lipoprotein with Yx(FWY)xxD motif" evidence="2">
    <location>
        <begin position="22"/>
        <end position="216"/>
    </location>
</feature>
<feature type="region of interest" description="Disordered" evidence="1">
    <location>
        <begin position="190"/>
        <end position="216"/>
    </location>
</feature>
<dbReference type="PANTHER" id="PTHR39335">
    <property type="entry name" value="BLL4220 PROTEIN"/>
    <property type="match status" value="1"/>
</dbReference>
<evidence type="ECO:0000256" key="1">
    <source>
        <dbReference type="SAM" id="MobiDB-lite"/>
    </source>
</evidence>
<dbReference type="PROSITE" id="PS51257">
    <property type="entry name" value="PROKAR_LIPOPROTEIN"/>
    <property type="match status" value="1"/>
</dbReference>
<proteinExistence type="predicted"/>
<dbReference type="EMBL" id="BAAARV010000005">
    <property type="protein sequence ID" value="GAA2329487.1"/>
    <property type="molecule type" value="Genomic_DNA"/>
</dbReference>
<sequence length="216" mass="21643">MAATRLTATVAGCAAAAAALAGLTACAPRGTDAAAGYDAAAQQQIPALNDVGASSAPPPSTAPAAPLTLRLKAATIPKMGKVVTDQDGLVLYRFDKDTAKPPKSNCVDKCAQVWPPALTDGNPELTGVDPAVVGTVVRADGSRQITLAGWPVYRYIGDPKPGAWKGQNVGGVWFVVAPDGKKNLTCLPTPAPTAVQPPAAAGPTATTNDDGGSGGY</sequence>
<evidence type="ECO:0000313" key="3">
    <source>
        <dbReference type="EMBL" id="GAA2329487.1"/>
    </source>
</evidence>
<evidence type="ECO:0000313" key="4">
    <source>
        <dbReference type="Proteomes" id="UP001501444"/>
    </source>
</evidence>
<feature type="compositionally biased region" description="Low complexity" evidence="1">
    <location>
        <begin position="192"/>
        <end position="207"/>
    </location>
</feature>